<reference evidence="2 3" key="1">
    <citation type="submission" date="2020-07" db="EMBL/GenBank/DDBJ databases">
        <title>A bifunctional nitrone conjugated secondary metabolite targeting the ribosome.</title>
        <authorList>
            <person name="Limbrick E.M."/>
            <person name="Graf M."/>
            <person name="Derewacz D.K."/>
            <person name="Nguyen F."/>
            <person name="Spraggins J.M."/>
            <person name="Wieland M."/>
            <person name="Ynigez-Gutierrez A.E."/>
            <person name="Reisman B.J."/>
            <person name="Zinshteyn B."/>
            <person name="McCulloch K."/>
            <person name="Iverson T.M."/>
            <person name="Green R."/>
            <person name="Wilson D.N."/>
            <person name="Bachmann B.O."/>
        </authorList>
    </citation>
    <scope>NUCLEOTIDE SEQUENCE [LARGE SCALE GENOMIC DNA]</scope>
    <source>
        <strain evidence="3">aurantiaca</strain>
    </source>
</reference>
<name>A0A7H8XQU2_9ACTN</name>
<keyword evidence="1" id="KW-0732">Signal</keyword>
<evidence type="ECO:0000256" key="1">
    <source>
        <dbReference type="SAM" id="SignalP"/>
    </source>
</evidence>
<organism evidence="2 3">
    <name type="scientific">Micromonospora carbonacea</name>
    <dbReference type="NCBI Taxonomy" id="47853"/>
    <lineage>
        <taxon>Bacteria</taxon>
        <taxon>Bacillati</taxon>
        <taxon>Actinomycetota</taxon>
        <taxon>Actinomycetes</taxon>
        <taxon>Micromonosporales</taxon>
        <taxon>Micromonosporaceae</taxon>
        <taxon>Micromonospora</taxon>
    </lineage>
</organism>
<dbReference type="InterPro" id="IPR006311">
    <property type="entry name" value="TAT_signal"/>
</dbReference>
<evidence type="ECO:0000313" key="3">
    <source>
        <dbReference type="Proteomes" id="UP000509335"/>
    </source>
</evidence>
<dbReference type="PROSITE" id="PS51318">
    <property type="entry name" value="TAT"/>
    <property type="match status" value="1"/>
</dbReference>
<dbReference type="EMBL" id="CP058322">
    <property type="protein sequence ID" value="QLD27124.1"/>
    <property type="molecule type" value="Genomic_DNA"/>
</dbReference>
<dbReference type="KEGG" id="mcab:HXZ27_25380"/>
<feature type="signal peptide" evidence="1">
    <location>
        <begin position="1"/>
        <end position="32"/>
    </location>
</feature>
<accession>A0A7H8XQU2</accession>
<sequence length="100" mass="10583">MNTNRTWLASVAAAIALATGVAGFASPAAAHARPWQHSSLDVRVDGVSAAFGPDQKRSFGAASRVDAVVVEDAAHDLALHRNAPRTNDLVNRWALLSIRK</sequence>
<dbReference type="AlphaFoldDB" id="A0A7H8XQU2"/>
<gene>
    <name evidence="2" type="ORF">HXZ27_25380</name>
</gene>
<protein>
    <submittedName>
        <fullName evidence="2">Uncharacterized protein</fullName>
    </submittedName>
</protein>
<feature type="chain" id="PRO_5038953827" evidence="1">
    <location>
        <begin position="33"/>
        <end position="100"/>
    </location>
</feature>
<evidence type="ECO:0000313" key="2">
    <source>
        <dbReference type="EMBL" id="QLD27124.1"/>
    </source>
</evidence>
<proteinExistence type="predicted"/>
<dbReference type="Proteomes" id="UP000509335">
    <property type="component" value="Chromosome"/>
</dbReference>